<dbReference type="PANTHER" id="PTHR22747">
    <property type="entry name" value="NUCLEOPLASMIN"/>
    <property type="match status" value="1"/>
</dbReference>
<keyword evidence="7" id="KW-0278">Fertilization</keyword>
<dbReference type="GO" id="GO:0007338">
    <property type="term" value="P:single fertilization"/>
    <property type="evidence" value="ECO:0007669"/>
    <property type="project" value="UniProtKB-KW"/>
</dbReference>
<organism evidence="13 14">
    <name type="scientific">Phyllostomus discolor</name>
    <name type="common">pale spear-nosed bat</name>
    <dbReference type="NCBI Taxonomy" id="89673"/>
    <lineage>
        <taxon>Eukaryota</taxon>
        <taxon>Metazoa</taxon>
        <taxon>Chordata</taxon>
        <taxon>Craniata</taxon>
        <taxon>Vertebrata</taxon>
        <taxon>Euteleostomi</taxon>
        <taxon>Mammalia</taxon>
        <taxon>Eutheria</taxon>
        <taxon>Laurasiatheria</taxon>
        <taxon>Chiroptera</taxon>
        <taxon>Yangochiroptera</taxon>
        <taxon>Phyllostomidae</taxon>
        <taxon>Phyllostominae</taxon>
        <taxon>Phyllostomus</taxon>
    </lineage>
</organism>
<evidence type="ECO:0000256" key="4">
    <source>
        <dbReference type="ARBA" id="ARBA00022853"/>
    </source>
</evidence>
<evidence type="ECO:0000313" key="14">
    <source>
        <dbReference type="RefSeq" id="XP_028377176.1"/>
    </source>
</evidence>
<evidence type="ECO:0000256" key="3">
    <source>
        <dbReference type="ARBA" id="ARBA00022473"/>
    </source>
</evidence>
<dbReference type="GO" id="GO:0005730">
    <property type="term" value="C:nucleolus"/>
    <property type="evidence" value="ECO:0007669"/>
    <property type="project" value="TreeGrafter"/>
</dbReference>
<evidence type="ECO:0000256" key="1">
    <source>
        <dbReference type="ARBA" id="ARBA00004123"/>
    </source>
</evidence>
<dbReference type="GO" id="GO:0005654">
    <property type="term" value="C:nucleoplasm"/>
    <property type="evidence" value="ECO:0007669"/>
    <property type="project" value="TreeGrafter"/>
</dbReference>
<gene>
    <name evidence="14" type="primary">NPM2</name>
</gene>
<sequence>MHRSRVTSTADRAATTMLWGCELNQEKRTWTFKPQKEGKQDCKVLSTICLGEKAKEEMNLVEILPPASQEDKRPKPITIASLQASVLPTVMMSLELSPPVTFQLRAGSGPVFLSGQECHDDILEEEEEEEEEEEDEEEDEDEDDEDEDDDVDVSLEETPAKPGKRLISQRQTSVAKKKKVEKEEEVIRPSLKDKSPARKAKATPRAKSRAFKNEEPRSGLAPVTMGGLARPRHHAERAFTGYTVDPHPAPWGPPPEAEGDGGPLFLHLFRYPYALPAAVSHYVQQRAAAGQALPAGFIISLSWYSHCPSLEEEPSAPAPHPASTLCPK</sequence>
<dbReference type="GeneID" id="114503747"/>
<dbReference type="CTD" id="10361"/>
<evidence type="ECO:0000256" key="5">
    <source>
        <dbReference type="ARBA" id="ARBA00023186"/>
    </source>
</evidence>
<dbReference type="InterPro" id="IPR004301">
    <property type="entry name" value="Nucleoplasmin"/>
</dbReference>
<evidence type="ECO:0000256" key="8">
    <source>
        <dbReference type="ARBA" id="ARBA00057534"/>
    </source>
</evidence>
<evidence type="ECO:0000256" key="2">
    <source>
        <dbReference type="ARBA" id="ARBA00010744"/>
    </source>
</evidence>
<keyword evidence="4" id="KW-0156">Chromatin regulator</keyword>
<evidence type="ECO:0000256" key="11">
    <source>
        <dbReference type="SAM" id="MobiDB-lite"/>
    </source>
</evidence>
<dbReference type="FunCoup" id="A0A6J2MCZ4">
    <property type="interactions" value="32"/>
</dbReference>
<dbReference type="AlphaFoldDB" id="A0A6J2MCZ4"/>
<dbReference type="InterPro" id="IPR024057">
    <property type="entry name" value="Nucleoplasmin_core_dom"/>
</dbReference>
<feature type="compositionally biased region" description="Basic and acidic residues" evidence="11">
    <location>
        <begin position="180"/>
        <end position="196"/>
    </location>
</feature>
<proteinExistence type="inferred from homology"/>
<keyword evidence="6" id="KW-0539">Nucleus</keyword>
<comment type="subunit">
    <text evidence="9">Homopentamer, when bound to H2A-H2B dimers only. Homodecamer of two stacked pentamers, when bound to H2A-H2B dimers and H3-H4 tetramers simultaneously.</text>
</comment>
<feature type="domain" description="Nucleoplasmin core" evidence="12">
    <location>
        <begin position="18"/>
        <end position="118"/>
    </location>
</feature>
<dbReference type="KEGG" id="pdic:114503747"/>
<evidence type="ECO:0000313" key="13">
    <source>
        <dbReference type="Proteomes" id="UP000504628"/>
    </source>
</evidence>
<evidence type="ECO:0000256" key="9">
    <source>
        <dbReference type="ARBA" id="ARBA00064984"/>
    </source>
</evidence>
<dbReference type="RefSeq" id="XP_028377176.1">
    <property type="nucleotide sequence ID" value="XM_028521375.2"/>
</dbReference>
<keyword evidence="3" id="KW-0217">Developmental protein</keyword>
<comment type="subcellular location">
    <subcellularLocation>
        <location evidence="1">Nucleus</location>
    </subcellularLocation>
</comment>
<name>A0A6J2MCZ4_9CHIR</name>
<feature type="compositionally biased region" description="Acidic residues" evidence="11">
    <location>
        <begin position="123"/>
        <end position="155"/>
    </location>
</feature>
<evidence type="ECO:0000256" key="6">
    <source>
        <dbReference type="ARBA" id="ARBA00023242"/>
    </source>
</evidence>
<reference evidence="14" key="1">
    <citation type="submission" date="2025-08" db="UniProtKB">
        <authorList>
            <consortium name="RefSeq"/>
        </authorList>
    </citation>
    <scope>IDENTIFICATION</scope>
    <source>
        <tissue evidence="14">Muscle</tissue>
    </source>
</reference>
<dbReference type="GO" id="GO:0045740">
    <property type="term" value="P:positive regulation of DNA replication"/>
    <property type="evidence" value="ECO:0007669"/>
    <property type="project" value="TreeGrafter"/>
</dbReference>
<dbReference type="InterPro" id="IPR036824">
    <property type="entry name" value="Nucleoplasmin_core_dom_sf"/>
</dbReference>
<evidence type="ECO:0000256" key="7">
    <source>
        <dbReference type="ARBA" id="ARBA00023279"/>
    </source>
</evidence>
<dbReference type="OrthoDB" id="6075101at2759"/>
<dbReference type="PANTHER" id="PTHR22747:SF14">
    <property type="entry name" value="NUCLEOPLASMIN-2"/>
    <property type="match status" value="1"/>
</dbReference>
<dbReference type="GO" id="GO:0005737">
    <property type="term" value="C:cytoplasm"/>
    <property type="evidence" value="ECO:0007669"/>
    <property type="project" value="TreeGrafter"/>
</dbReference>
<feature type="compositionally biased region" description="Basic residues" evidence="11">
    <location>
        <begin position="197"/>
        <end position="210"/>
    </location>
</feature>
<dbReference type="SUPFAM" id="SSF69203">
    <property type="entry name" value="Nucleoplasmin-like core domain"/>
    <property type="match status" value="1"/>
</dbReference>
<accession>A0A6J2MCZ4</accession>
<dbReference type="GO" id="GO:0006338">
    <property type="term" value="P:chromatin remodeling"/>
    <property type="evidence" value="ECO:0007669"/>
    <property type="project" value="TreeGrafter"/>
</dbReference>
<protein>
    <recommendedName>
        <fullName evidence="10">Nucleoplasmin-2</fullName>
    </recommendedName>
</protein>
<dbReference type="Gene3D" id="2.60.120.340">
    <property type="entry name" value="Nucleoplasmin core domain"/>
    <property type="match status" value="1"/>
</dbReference>
<evidence type="ECO:0000259" key="12">
    <source>
        <dbReference type="Pfam" id="PF03066"/>
    </source>
</evidence>
<keyword evidence="5" id="KW-0143">Chaperone</keyword>
<evidence type="ECO:0000256" key="10">
    <source>
        <dbReference type="ARBA" id="ARBA00074907"/>
    </source>
</evidence>
<dbReference type="GO" id="GO:0003723">
    <property type="term" value="F:RNA binding"/>
    <property type="evidence" value="ECO:0007669"/>
    <property type="project" value="TreeGrafter"/>
</dbReference>
<feature type="region of interest" description="Disordered" evidence="11">
    <location>
        <begin position="123"/>
        <end position="229"/>
    </location>
</feature>
<comment type="function">
    <text evidence="8">Core histones chaperone involved in chromatin reprogramming, specially during fertilization and early embryonic development. Probably involved in sperm DNA decondensation during fertilization.</text>
</comment>
<dbReference type="InParanoid" id="A0A6J2MCZ4"/>
<dbReference type="Pfam" id="PF03066">
    <property type="entry name" value="Nucleoplasmin"/>
    <property type="match status" value="1"/>
</dbReference>
<comment type="similarity">
    <text evidence="2">Belongs to the nucleoplasmin family.</text>
</comment>
<dbReference type="GO" id="GO:0003682">
    <property type="term" value="F:chromatin binding"/>
    <property type="evidence" value="ECO:0007669"/>
    <property type="project" value="TreeGrafter"/>
</dbReference>
<dbReference type="GO" id="GO:0042393">
    <property type="term" value="F:histone binding"/>
    <property type="evidence" value="ECO:0007669"/>
    <property type="project" value="TreeGrafter"/>
</dbReference>
<dbReference type="Proteomes" id="UP000504628">
    <property type="component" value="Chromosome 8"/>
</dbReference>
<dbReference type="FunFam" id="2.60.120.340:FF:000003">
    <property type="entry name" value="Nucleoplasmin 2"/>
    <property type="match status" value="1"/>
</dbReference>
<keyword evidence="13" id="KW-1185">Reference proteome</keyword>